<dbReference type="EMBL" id="CVMT01000007">
    <property type="protein sequence ID" value="CRG90027.1"/>
    <property type="molecule type" value="Genomic_DNA"/>
</dbReference>
<feature type="region of interest" description="Disordered" evidence="1">
    <location>
        <begin position="608"/>
        <end position="632"/>
    </location>
</feature>
<dbReference type="OrthoDB" id="3538943at2759"/>
<feature type="region of interest" description="Disordered" evidence="1">
    <location>
        <begin position="1"/>
        <end position="117"/>
    </location>
</feature>
<feature type="region of interest" description="Disordered" evidence="1">
    <location>
        <begin position="136"/>
        <end position="296"/>
    </location>
</feature>
<feature type="compositionally biased region" description="Polar residues" evidence="1">
    <location>
        <begin position="41"/>
        <end position="50"/>
    </location>
</feature>
<feature type="compositionally biased region" description="Basic and acidic residues" evidence="1">
    <location>
        <begin position="932"/>
        <end position="952"/>
    </location>
</feature>
<reference evidence="2 3" key="1">
    <citation type="submission" date="2015-04" db="EMBL/GenBank/DDBJ databases">
        <authorList>
            <person name="Syromyatnikov M.Y."/>
            <person name="Popov V.N."/>
        </authorList>
    </citation>
    <scope>NUCLEOTIDE SEQUENCE [LARGE SCALE GENOMIC DNA]</scope>
    <source>
        <strain evidence="2">WF-38-12</strain>
    </source>
</reference>
<organism evidence="2 3">
    <name type="scientific">Talaromyces islandicus</name>
    <name type="common">Penicillium islandicum</name>
    <dbReference type="NCBI Taxonomy" id="28573"/>
    <lineage>
        <taxon>Eukaryota</taxon>
        <taxon>Fungi</taxon>
        <taxon>Dikarya</taxon>
        <taxon>Ascomycota</taxon>
        <taxon>Pezizomycotina</taxon>
        <taxon>Eurotiomycetes</taxon>
        <taxon>Eurotiomycetidae</taxon>
        <taxon>Eurotiales</taxon>
        <taxon>Trichocomaceae</taxon>
        <taxon>Talaromyces</taxon>
        <taxon>Talaromyces sect. Islandici</taxon>
    </lineage>
</organism>
<proteinExistence type="predicted"/>
<evidence type="ECO:0000313" key="3">
    <source>
        <dbReference type="Proteomes" id="UP000054383"/>
    </source>
</evidence>
<name>A0A0U1M380_TALIS</name>
<protein>
    <submittedName>
        <fullName evidence="2">Uncharacterized protein</fullName>
    </submittedName>
</protein>
<feature type="region of interest" description="Disordered" evidence="1">
    <location>
        <begin position="927"/>
        <end position="953"/>
    </location>
</feature>
<keyword evidence="3" id="KW-1185">Reference proteome</keyword>
<feature type="compositionally biased region" description="Polar residues" evidence="1">
    <location>
        <begin position="377"/>
        <end position="387"/>
    </location>
</feature>
<dbReference type="STRING" id="28573.A0A0U1M380"/>
<feature type="compositionally biased region" description="Polar residues" evidence="1">
    <location>
        <begin position="197"/>
        <end position="212"/>
    </location>
</feature>
<feature type="compositionally biased region" description="Basic and acidic residues" evidence="1">
    <location>
        <begin position="21"/>
        <end position="40"/>
    </location>
</feature>
<dbReference type="Proteomes" id="UP000054383">
    <property type="component" value="Unassembled WGS sequence"/>
</dbReference>
<feature type="compositionally biased region" description="Basic and acidic residues" evidence="1">
    <location>
        <begin position="221"/>
        <end position="234"/>
    </location>
</feature>
<feature type="compositionally biased region" description="Basic and acidic residues" evidence="1">
    <location>
        <begin position="460"/>
        <end position="478"/>
    </location>
</feature>
<feature type="compositionally biased region" description="Basic and acidic residues" evidence="1">
    <location>
        <begin position="142"/>
        <end position="152"/>
    </location>
</feature>
<dbReference type="AlphaFoldDB" id="A0A0U1M380"/>
<accession>A0A0U1M380</accession>
<evidence type="ECO:0000256" key="1">
    <source>
        <dbReference type="SAM" id="MobiDB-lite"/>
    </source>
</evidence>
<feature type="region of interest" description="Disordered" evidence="1">
    <location>
        <begin position="363"/>
        <end position="418"/>
    </location>
</feature>
<gene>
    <name evidence="2" type="ORF">PISL3812_07068</name>
</gene>
<evidence type="ECO:0000313" key="2">
    <source>
        <dbReference type="EMBL" id="CRG90027.1"/>
    </source>
</evidence>
<feature type="compositionally biased region" description="Acidic residues" evidence="1">
    <location>
        <begin position="491"/>
        <end position="500"/>
    </location>
</feature>
<feature type="compositionally biased region" description="Basic and acidic residues" evidence="1">
    <location>
        <begin position="266"/>
        <end position="279"/>
    </location>
</feature>
<feature type="region of interest" description="Disordered" evidence="1">
    <location>
        <begin position="430"/>
        <end position="502"/>
    </location>
</feature>
<sequence>MSHRKSNRSKGVGQHANGGIVHDHTVNDHNNRAREFRDPSPSDSIQSQNPEIMHGSTLDYESQGMLATQFPVKSPPRPSSAGSIQPQAASIKESSTEPHEELSAQALPQEPNGSIPNISAFKYAISDVSNKGRALLQHLQAGKKDSTQEKKPLHQGRAPTTRTNRGLPIDVLLNPEGGPEIPSDIASNGIAAPIPPTLTTSSRQQFGLSTPSQPRPTPHPSHQEKRPAIEERPRPVHHNVASVPPVTSDPTIPAKANIKTNTTEPTESKRKRDRSESDHPWTGMRKIRRRDVRIPKDQEALFNNGDSWIPADVGHPTPQGHVPPTLLQEWNVRMTRNKETIVSPKRSQATPEQEVYVSPFPSQFVPQLDDESESDPESQASWSTSPPDHSRRLAVPPDSSPVGQPRFPITAGFDDQNQNKATEMDAVNINGNKDCSERVSQIPPKANTIDGVQETNNVDEDGHAENKDSSMDDSPVKDKKLKKYERKNVVEDETSDDSDMETSIPRALDASAQEDIVSQVESHGIRDSTFSASSLAPIDKIQIQNTQLAGFDHSTKSNFIQPSTAAQSSSDGNKLSSQVIANSVDSKGKRFIDHENGLETANGSLVVDSQNMNSDEPHSSIPSHQDSQQISEMVPSSSLFSIGIQTQDYLEFDGTRNKTTQSGSMGSAVVTPAIILKRDAEHLESDEESPLKRVVKRVMTDLNIIRTQQSPISSAIKQKILDDKHRRTFDVTPDGAPRVFEMFKKAYPAYPGDFLHFKNLCCKLHLLRRVGLLRNYFFWDDFIMKHIGNYGTYVQNCVSVGRHWDDYEDYFCSNFITKPSFKKRSLVPHTLDAVISESDIRPTNAPMVDMETQVDMDCVTDPRVASIKPRMVNVGVQASMVSQDMVAGYSGAPSGYGNSIQKDEPHQLGSTKRKCATAMKNSNITEFPGASEVHEMASPELRGDPLRGNDTRHSHKATASLITRMQKEDRHAIRTLIRNKQRPQHSLDELRHDADTPFRTWARADQNVVSERRRRGGWQVPCDENGNIEFEEYPRTGCENGRQSWGWAWRPSADYS</sequence>